<sequence>MKEVTKETYKYHDHKDKLLKRLRRMEGQVRGVHKMIEEDRYCVEVLYQLAAIKAATNKIGLELIEDHTRGCVARAVKSQDDDGESHIEELMEVFRTFTK</sequence>
<keyword evidence="2" id="KW-1185">Reference proteome</keyword>
<dbReference type="AlphaFoldDB" id="A0A9X4AMU0"/>
<protein>
    <submittedName>
        <fullName evidence="1">Metal-sensitive transcriptional regulator</fullName>
    </submittedName>
</protein>
<gene>
    <name evidence="1" type="ORF">NC797_04835</name>
</gene>
<dbReference type="PANTHER" id="PTHR33677:SF3">
    <property type="entry name" value="COPPER-SENSING TRANSCRIPTIONAL REPRESSOR RICR"/>
    <property type="match status" value="1"/>
</dbReference>
<evidence type="ECO:0000313" key="2">
    <source>
        <dbReference type="Proteomes" id="UP001145050"/>
    </source>
</evidence>
<dbReference type="InterPro" id="IPR038390">
    <property type="entry name" value="Metal_Tscrpt_repr_sf"/>
</dbReference>
<dbReference type="InterPro" id="IPR003735">
    <property type="entry name" value="Metal_Tscrpt_repr"/>
</dbReference>
<comment type="caution">
    <text evidence="1">The sequence shown here is derived from an EMBL/GenBank/DDBJ whole genome shotgun (WGS) entry which is preliminary data.</text>
</comment>
<dbReference type="Proteomes" id="UP001145050">
    <property type="component" value="Unassembled WGS sequence"/>
</dbReference>
<dbReference type="GO" id="GO:0045892">
    <property type="term" value="P:negative regulation of DNA-templated transcription"/>
    <property type="evidence" value="ECO:0007669"/>
    <property type="project" value="UniProtKB-ARBA"/>
</dbReference>
<dbReference type="Pfam" id="PF02583">
    <property type="entry name" value="Trns_repr_metal"/>
    <property type="match status" value="1"/>
</dbReference>
<dbReference type="RefSeq" id="WP_272435594.1">
    <property type="nucleotide sequence ID" value="NZ_JAMQKB010000002.1"/>
</dbReference>
<dbReference type="GO" id="GO:0046872">
    <property type="term" value="F:metal ion binding"/>
    <property type="evidence" value="ECO:0007669"/>
    <property type="project" value="InterPro"/>
</dbReference>
<dbReference type="CDD" id="cd10148">
    <property type="entry name" value="CsoR-like_DUF156"/>
    <property type="match status" value="1"/>
</dbReference>
<dbReference type="PANTHER" id="PTHR33677">
    <property type="entry name" value="TRANSCRIPTIONAL REPRESSOR FRMR-RELATED"/>
    <property type="match status" value="1"/>
</dbReference>
<name>A0A9X4AMU0_9BACI</name>
<reference evidence="1" key="1">
    <citation type="submission" date="2022-06" db="EMBL/GenBank/DDBJ databases">
        <title>Aquibacillus sp. a new bacterium isolated from soil saline samples.</title>
        <authorList>
            <person name="Galisteo C."/>
            <person name="De La Haba R."/>
            <person name="Sanchez-Porro C."/>
            <person name="Ventosa A."/>
        </authorList>
    </citation>
    <scope>NUCLEOTIDE SEQUENCE</scope>
    <source>
        <strain evidence="1">3ASR75-11</strain>
    </source>
</reference>
<organism evidence="1 2">
    <name type="scientific">Terrihalobacillus insolitus</name>
    <dbReference type="NCBI Taxonomy" id="2950438"/>
    <lineage>
        <taxon>Bacteria</taxon>
        <taxon>Bacillati</taxon>
        <taxon>Bacillota</taxon>
        <taxon>Bacilli</taxon>
        <taxon>Bacillales</taxon>
        <taxon>Bacillaceae</taxon>
        <taxon>Terrihalobacillus</taxon>
    </lineage>
</organism>
<dbReference type="GO" id="GO:0003677">
    <property type="term" value="F:DNA binding"/>
    <property type="evidence" value="ECO:0007669"/>
    <property type="project" value="InterPro"/>
</dbReference>
<dbReference type="Gene3D" id="1.20.58.1000">
    <property type="entry name" value="Metal-sensitive repressor, helix protomer"/>
    <property type="match status" value="1"/>
</dbReference>
<dbReference type="EMBL" id="JAMQKB010000002">
    <property type="protein sequence ID" value="MDC3423835.1"/>
    <property type="molecule type" value="Genomic_DNA"/>
</dbReference>
<accession>A0A9X4AMU0</accession>
<evidence type="ECO:0000313" key="1">
    <source>
        <dbReference type="EMBL" id="MDC3423835.1"/>
    </source>
</evidence>
<proteinExistence type="predicted"/>